<evidence type="ECO:0000256" key="10">
    <source>
        <dbReference type="ARBA" id="ARBA00022917"/>
    </source>
</evidence>
<evidence type="ECO:0000256" key="9">
    <source>
        <dbReference type="ARBA" id="ARBA00022840"/>
    </source>
</evidence>
<dbReference type="InterPro" id="IPR009080">
    <property type="entry name" value="tRNAsynth_Ia_anticodon-bd"/>
</dbReference>
<dbReference type="Proteomes" id="UP000236488">
    <property type="component" value="Unassembled WGS sequence"/>
</dbReference>
<dbReference type="NCBIfam" id="TIGR00435">
    <property type="entry name" value="cysS"/>
    <property type="match status" value="1"/>
</dbReference>
<comment type="similarity">
    <text evidence="2 13">Belongs to the class-I aminoacyl-tRNA synthetase family.</text>
</comment>
<dbReference type="RefSeq" id="WP_087197463.1">
    <property type="nucleotide sequence ID" value="NZ_PPEL01000007.1"/>
</dbReference>
<feature type="binding site" evidence="13">
    <location>
        <position position="242"/>
    </location>
    <ligand>
        <name>Zn(2+)</name>
        <dbReference type="ChEBI" id="CHEBI:29105"/>
    </ligand>
</feature>
<dbReference type="HAMAP" id="MF_00041">
    <property type="entry name" value="Cys_tRNA_synth"/>
    <property type="match status" value="1"/>
</dbReference>
<protein>
    <recommendedName>
        <fullName evidence="13">Cysteine--tRNA ligase</fullName>
        <ecNumber evidence="13">6.1.1.16</ecNumber>
    </recommendedName>
    <alternativeName>
        <fullName evidence="13">Cysteinyl-tRNA synthetase</fullName>
        <shortName evidence="13">CysRS</shortName>
    </alternativeName>
</protein>
<keyword evidence="7 13" id="KW-0547">Nucleotide-binding</keyword>
<dbReference type="InterPro" id="IPR032678">
    <property type="entry name" value="tRNA-synt_1_cat_dom"/>
</dbReference>
<gene>
    <name evidence="13 15" type="primary">cysS</name>
    <name evidence="16" type="ORF">C2L80_02855</name>
    <name evidence="15" type="ORF">K8V16_03705</name>
</gene>
<accession>A0A2K2U762</accession>
<dbReference type="SUPFAM" id="SSF52374">
    <property type="entry name" value="Nucleotidylyl transferase"/>
    <property type="match status" value="1"/>
</dbReference>
<dbReference type="SUPFAM" id="SSF47323">
    <property type="entry name" value="Anticodon-binding domain of a subclass of class I aminoacyl-tRNA synthetases"/>
    <property type="match status" value="1"/>
</dbReference>
<dbReference type="EMBL" id="DYZL01000069">
    <property type="protein sequence ID" value="HJH42880.1"/>
    <property type="molecule type" value="Genomic_DNA"/>
</dbReference>
<dbReference type="InterPro" id="IPR015273">
    <property type="entry name" value="Cys-tRNA-synt_Ia_DALR"/>
</dbReference>
<dbReference type="SMART" id="SM00840">
    <property type="entry name" value="DALR_2"/>
    <property type="match status" value="1"/>
</dbReference>
<dbReference type="InterPro" id="IPR015803">
    <property type="entry name" value="Cys-tRNA-ligase"/>
</dbReference>
<dbReference type="GO" id="GO:0006423">
    <property type="term" value="P:cysteinyl-tRNA aminoacylation"/>
    <property type="evidence" value="ECO:0007669"/>
    <property type="project" value="UniProtKB-UniRule"/>
</dbReference>
<evidence type="ECO:0000256" key="3">
    <source>
        <dbReference type="ARBA" id="ARBA00011245"/>
    </source>
</evidence>
<evidence type="ECO:0000256" key="5">
    <source>
        <dbReference type="ARBA" id="ARBA00022598"/>
    </source>
</evidence>
<evidence type="ECO:0000256" key="2">
    <source>
        <dbReference type="ARBA" id="ARBA00005594"/>
    </source>
</evidence>
<keyword evidence="5 13" id="KW-0436">Ligase</keyword>
<name>A0A2K2U762_9ACTN</name>
<evidence type="ECO:0000313" key="16">
    <source>
        <dbReference type="EMBL" id="PNV66151.1"/>
    </source>
</evidence>
<keyword evidence="8 13" id="KW-0862">Zinc</keyword>
<evidence type="ECO:0000313" key="17">
    <source>
        <dbReference type="Proteomes" id="UP000236488"/>
    </source>
</evidence>
<evidence type="ECO:0000256" key="13">
    <source>
        <dbReference type="HAMAP-Rule" id="MF_00041"/>
    </source>
</evidence>
<dbReference type="Proteomes" id="UP000789325">
    <property type="component" value="Unassembled WGS sequence"/>
</dbReference>
<evidence type="ECO:0000259" key="14">
    <source>
        <dbReference type="SMART" id="SM00840"/>
    </source>
</evidence>
<dbReference type="EMBL" id="PPEL01000007">
    <property type="protein sequence ID" value="PNV66151.1"/>
    <property type="molecule type" value="Genomic_DNA"/>
</dbReference>
<evidence type="ECO:0000256" key="7">
    <source>
        <dbReference type="ARBA" id="ARBA00022741"/>
    </source>
</evidence>
<feature type="short sequence motif" description="'KMSKS' region" evidence="13">
    <location>
        <begin position="274"/>
        <end position="278"/>
    </location>
</feature>
<reference evidence="15" key="2">
    <citation type="journal article" date="2021" name="PeerJ">
        <title>Extensive microbial diversity within the chicken gut microbiome revealed by metagenomics and culture.</title>
        <authorList>
            <person name="Gilroy R."/>
            <person name="Ravi A."/>
            <person name="Getino M."/>
            <person name="Pursley I."/>
            <person name="Horton D.L."/>
            <person name="Alikhan N.F."/>
            <person name="Baker D."/>
            <person name="Gharbi K."/>
            <person name="Hall N."/>
            <person name="Watson M."/>
            <person name="Adriaenssens E.M."/>
            <person name="Foster-Nyarko E."/>
            <person name="Jarju S."/>
            <person name="Secka A."/>
            <person name="Antonio M."/>
            <person name="Oren A."/>
            <person name="Chaudhuri R.R."/>
            <person name="La Ragione R."/>
            <person name="Hildebrand F."/>
            <person name="Pallen M.J."/>
        </authorList>
    </citation>
    <scope>NUCLEOTIDE SEQUENCE</scope>
    <source>
        <strain evidence="15">USAMLcec12-2067</strain>
    </source>
</reference>
<evidence type="ECO:0000256" key="1">
    <source>
        <dbReference type="ARBA" id="ARBA00004496"/>
    </source>
</evidence>
<dbReference type="GO" id="GO:0008270">
    <property type="term" value="F:zinc ion binding"/>
    <property type="evidence" value="ECO:0007669"/>
    <property type="project" value="UniProtKB-UniRule"/>
</dbReference>
<reference evidence="16 17" key="1">
    <citation type="journal article" date="2018" name="Int. J. Syst. Evol. Microbiol.">
        <title>Rubneribacter badeniensis gen. nov., sp. nov. and Enteroscipio rubneri gen. nov., sp. nov., new members of the Eggerthellaceae isolated from human faeces.</title>
        <authorList>
            <person name="Danylec N."/>
            <person name="Gobl A."/>
            <person name="Stoll D.A."/>
            <person name="Hetzer B."/>
            <person name="Kulling S.E."/>
            <person name="Huch M."/>
        </authorList>
    </citation>
    <scope>NUCLEOTIDE SEQUENCE [LARGE SCALE GENOMIC DNA]</scope>
    <source>
        <strain evidence="16 17">ResAG-85</strain>
    </source>
</reference>
<feature type="binding site" evidence="13">
    <location>
        <position position="217"/>
    </location>
    <ligand>
        <name>Zn(2+)</name>
        <dbReference type="ChEBI" id="CHEBI:29105"/>
    </ligand>
</feature>
<dbReference type="Gene3D" id="1.20.120.1910">
    <property type="entry name" value="Cysteine-tRNA ligase, C-terminal anti-codon recognition domain"/>
    <property type="match status" value="1"/>
</dbReference>
<dbReference type="PANTHER" id="PTHR10890:SF3">
    <property type="entry name" value="CYSTEINE--TRNA LIGASE, CYTOPLASMIC"/>
    <property type="match status" value="1"/>
</dbReference>
<dbReference type="PRINTS" id="PR00983">
    <property type="entry name" value="TRNASYNTHCYS"/>
</dbReference>
<comment type="subunit">
    <text evidence="3 13">Monomer.</text>
</comment>
<keyword evidence="4 13" id="KW-0963">Cytoplasm</keyword>
<dbReference type="Pfam" id="PF23493">
    <property type="entry name" value="CysS_C"/>
    <property type="match status" value="1"/>
</dbReference>
<reference evidence="15" key="3">
    <citation type="submission" date="2021-09" db="EMBL/GenBank/DDBJ databases">
        <authorList>
            <person name="Gilroy R."/>
        </authorList>
    </citation>
    <scope>NUCLEOTIDE SEQUENCE</scope>
    <source>
        <strain evidence="15">USAMLcec12-2067</strain>
    </source>
</reference>
<dbReference type="GO" id="GO:0005524">
    <property type="term" value="F:ATP binding"/>
    <property type="evidence" value="ECO:0007669"/>
    <property type="project" value="UniProtKB-UniRule"/>
</dbReference>
<dbReference type="Pfam" id="PF01406">
    <property type="entry name" value="tRNA-synt_1e"/>
    <property type="match status" value="1"/>
</dbReference>
<dbReference type="InterPro" id="IPR056411">
    <property type="entry name" value="CysS_C"/>
</dbReference>
<dbReference type="InterPro" id="IPR024909">
    <property type="entry name" value="Cys-tRNA/MSH_ligase"/>
</dbReference>
<feature type="domain" description="Cysteinyl-tRNA synthetase class Ia DALR" evidence="14">
    <location>
        <begin position="363"/>
        <end position="427"/>
    </location>
</feature>
<dbReference type="Pfam" id="PF09190">
    <property type="entry name" value="DALR_2"/>
    <property type="match status" value="1"/>
</dbReference>
<evidence type="ECO:0000256" key="11">
    <source>
        <dbReference type="ARBA" id="ARBA00023146"/>
    </source>
</evidence>
<keyword evidence="9 13" id="KW-0067">ATP-binding</keyword>
<comment type="caution">
    <text evidence="16">The sequence shown here is derived from an EMBL/GenBank/DDBJ whole genome shotgun (WGS) entry which is preliminary data.</text>
</comment>
<dbReference type="GO" id="GO:0005829">
    <property type="term" value="C:cytosol"/>
    <property type="evidence" value="ECO:0007669"/>
    <property type="project" value="TreeGrafter"/>
</dbReference>
<keyword evidence="17" id="KW-1185">Reference proteome</keyword>
<evidence type="ECO:0000256" key="12">
    <source>
        <dbReference type="ARBA" id="ARBA00047398"/>
    </source>
</evidence>
<dbReference type="CDD" id="cd00672">
    <property type="entry name" value="CysRS_core"/>
    <property type="match status" value="1"/>
</dbReference>
<dbReference type="Gene3D" id="3.40.50.620">
    <property type="entry name" value="HUPs"/>
    <property type="match status" value="1"/>
</dbReference>
<feature type="short sequence motif" description="'HIGH' region" evidence="13">
    <location>
        <begin position="30"/>
        <end position="40"/>
    </location>
</feature>
<evidence type="ECO:0000256" key="4">
    <source>
        <dbReference type="ARBA" id="ARBA00022490"/>
    </source>
</evidence>
<comment type="subcellular location">
    <subcellularLocation>
        <location evidence="1 13">Cytoplasm</location>
    </subcellularLocation>
</comment>
<sequence length="505" mass="55478">MIRLYDTKTRSKQNLETLERGKVGMYVCGPTVYNRIHIGNARTFISFDVIRRYLMWRGFDVTFVQNVTDVDDKIIAKAAEEGRDAAEVAAEYTEAFIEDMRAAGVLDPDVRPKATEEIPAMIELVQELIDGGHAYEVDGDVYFAVRSYPAYGELSGRNVDEMESGHRELRAEIDGAGHVADRKRDPLDFALWKAAKPGEPAWESPWGMGRPGWHIECSAMSRKYLGLPFDIHGGGADLVFPHHENERAQSEAACGCAFANHWMHGGMLQVNSEKMSKSLGNFKLLHDVLESTDPAVLRFLMLQTHYRSPLDFSDERLAEADAALGRIKNAVKNLDWLLANAEDIPSPLDVRALMERTREAKMGFILAMDDDFNTCKALGEIFDFVADVNARTAGKTLAITDVPFVRDARALVVDLLGVLGVDVEAAAQEAEGTDGAYPAEVVGLAAEMAGYEGEDAAEAVDALLAVRSKARAAKDWPRADAVRDGLSSLGFAVEDTPQGPRVVRA</sequence>
<feature type="binding site" evidence="13">
    <location>
        <position position="277"/>
    </location>
    <ligand>
        <name>ATP</name>
        <dbReference type="ChEBI" id="CHEBI:30616"/>
    </ligand>
</feature>
<dbReference type="InterPro" id="IPR014729">
    <property type="entry name" value="Rossmann-like_a/b/a_fold"/>
</dbReference>
<evidence type="ECO:0000313" key="15">
    <source>
        <dbReference type="EMBL" id="HJH42880.1"/>
    </source>
</evidence>
<dbReference type="AlphaFoldDB" id="A0A2K2U762"/>
<comment type="cofactor">
    <cofactor evidence="13">
        <name>Zn(2+)</name>
        <dbReference type="ChEBI" id="CHEBI:29105"/>
    </cofactor>
    <text evidence="13">Binds 1 zinc ion per subunit.</text>
</comment>
<comment type="catalytic activity">
    <reaction evidence="12 13">
        <text>tRNA(Cys) + L-cysteine + ATP = L-cysteinyl-tRNA(Cys) + AMP + diphosphate</text>
        <dbReference type="Rhea" id="RHEA:17773"/>
        <dbReference type="Rhea" id="RHEA-COMP:9661"/>
        <dbReference type="Rhea" id="RHEA-COMP:9679"/>
        <dbReference type="ChEBI" id="CHEBI:30616"/>
        <dbReference type="ChEBI" id="CHEBI:33019"/>
        <dbReference type="ChEBI" id="CHEBI:35235"/>
        <dbReference type="ChEBI" id="CHEBI:78442"/>
        <dbReference type="ChEBI" id="CHEBI:78517"/>
        <dbReference type="ChEBI" id="CHEBI:456215"/>
        <dbReference type="EC" id="6.1.1.16"/>
    </reaction>
</comment>
<keyword evidence="11 13" id="KW-0030">Aminoacyl-tRNA synthetase</keyword>
<dbReference type="PANTHER" id="PTHR10890">
    <property type="entry name" value="CYSTEINYL-TRNA SYNTHETASE"/>
    <property type="match status" value="1"/>
</dbReference>
<keyword evidence="10 13" id="KW-0648">Protein biosynthesis</keyword>
<dbReference type="EC" id="6.1.1.16" evidence="13"/>
<dbReference type="FunFam" id="3.40.50.620:FF:000009">
    <property type="entry name" value="Cysteine--tRNA ligase"/>
    <property type="match status" value="1"/>
</dbReference>
<organism evidence="16 17">
    <name type="scientific">Rubneribacter badeniensis</name>
    <dbReference type="NCBI Taxonomy" id="2070688"/>
    <lineage>
        <taxon>Bacteria</taxon>
        <taxon>Bacillati</taxon>
        <taxon>Actinomycetota</taxon>
        <taxon>Coriobacteriia</taxon>
        <taxon>Eggerthellales</taxon>
        <taxon>Eggerthellaceae</taxon>
        <taxon>Rubneribacter</taxon>
    </lineage>
</organism>
<evidence type="ECO:0000256" key="6">
    <source>
        <dbReference type="ARBA" id="ARBA00022723"/>
    </source>
</evidence>
<keyword evidence="6 13" id="KW-0479">Metal-binding</keyword>
<feature type="binding site" evidence="13">
    <location>
        <position position="28"/>
    </location>
    <ligand>
        <name>Zn(2+)</name>
        <dbReference type="ChEBI" id="CHEBI:29105"/>
    </ligand>
</feature>
<dbReference type="GO" id="GO:0004817">
    <property type="term" value="F:cysteine-tRNA ligase activity"/>
    <property type="evidence" value="ECO:0007669"/>
    <property type="project" value="UniProtKB-UniRule"/>
</dbReference>
<evidence type="ECO:0000256" key="8">
    <source>
        <dbReference type="ARBA" id="ARBA00022833"/>
    </source>
</evidence>
<feature type="binding site" evidence="13">
    <location>
        <position position="246"/>
    </location>
    <ligand>
        <name>Zn(2+)</name>
        <dbReference type="ChEBI" id="CHEBI:29105"/>
    </ligand>
</feature>
<proteinExistence type="inferred from homology"/>